<protein>
    <recommendedName>
        <fullName evidence="7">Orotidine-5'-phosphate decarboxylase</fullName>
        <ecNumber evidence="7">4.1.1.23</ecNumber>
    </recommendedName>
</protein>
<proteinExistence type="inferred from homology"/>
<evidence type="ECO:0000256" key="1">
    <source>
        <dbReference type="ARBA" id="ARBA00004861"/>
    </source>
</evidence>
<dbReference type="EC" id="4.1.1.23" evidence="7"/>
<dbReference type="NCBIfam" id="TIGR02127">
    <property type="entry name" value="pyrF_sub2"/>
    <property type="match status" value="1"/>
</dbReference>
<dbReference type="PANTHER" id="PTHR43375">
    <property type="entry name" value="OROTIDINE 5'-PHOSPHATE DECARBOXYLASE"/>
    <property type="match status" value="1"/>
</dbReference>
<evidence type="ECO:0000313" key="11">
    <source>
        <dbReference type="Proteomes" id="UP000178977"/>
    </source>
</evidence>
<keyword evidence="8" id="KW-0175">Coiled coil</keyword>
<dbReference type="Gene3D" id="3.20.20.70">
    <property type="entry name" value="Aldolase class I"/>
    <property type="match status" value="1"/>
</dbReference>
<dbReference type="InterPro" id="IPR013785">
    <property type="entry name" value="Aldolase_TIM"/>
</dbReference>
<dbReference type="STRING" id="1802281.A3A44_03210"/>
<organism evidence="10 11">
    <name type="scientific">Candidatus Sungbacteria bacterium RIFCSPLOWO2_01_FULL_60_25</name>
    <dbReference type="NCBI Taxonomy" id="1802281"/>
    <lineage>
        <taxon>Bacteria</taxon>
        <taxon>Candidatus Sungiibacteriota</taxon>
    </lineage>
</organism>
<dbReference type="InterPro" id="IPR001754">
    <property type="entry name" value="OMPdeCOase_dom"/>
</dbReference>
<reference evidence="10 11" key="1">
    <citation type="journal article" date="2016" name="Nat. Commun.">
        <title>Thousands of microbial genomes shed light on interconnected biogeochemical processes in an aquifer system.</title>
        <authorList>
            <person name="Anantharaman K."/>
            <person name="Brown C.T."/>
            <person name="Hug L.A."/>
            <person name="Sharon I."/>
            <person name="Castelle C.J."/>
            <person name="Probst A.J."/>
            <person name="Thomas B.C."/>
            <person name="Singh A."/>
            <person name="Wilkins M.J."/>
            <person name="Karaoz U."/>
            <person name="Brodie E.L."/>
            <person name="Williams K.H."/>
            <person name="Hubbard S.S."/>
            <person name="Banfield J.F."/>
        </authorList>
    </citation>
    <scope>NUCLEOTIDE SEQUENCE [LARGE SCALE GENOMIC DNA]</scope>
</reference>
<evidence type="ECO:0000256" key="7">
    <source>
        <dbReference type="NCBIfam" id="TIGR02127"/>
    </source>
</evidence>
<dbReference type="EMBL" id="MHQT01000021">
    <property type="protein sequence ID" value="OHA09584.1"/>
    <property type="molecule type" value="Genomic_DNA"/>
</dbReference>
<evidence type="ECO:0000256" key="2">
    <source>
        <dbReference type="ARBA" id="ARBA00008847"/>
    </source>
</evidence>
<evidence type="ECO:0000256" key="6">
    <source>
        <dbReference type="ARBA" id="ARBA00049157"/>
    </source>
</evidence>
<dbReference type="Pfam" id="PF00215">
    <property type="entry name" value="OMPdecase"/>
    <property type="match status" value="1"/>
</dbReference>
<keyword evidence="3" id="KW-0210">Decarboxylase</keyword>
<evidence type="ECO:0000256" key="3">
    <source>
        <dbReference type="ARBA" id="ARBA00022793"/>
    </source>
</evidence>
<sequence>MVISVPLDEDSPGRNLENPFVRRKGVSGVKKSEERITFTDRLAEQARIKRSVLCLGLDPFFEMMPPYLKRKIGDSGKSFETMGELFERCMAPVIDAAAPHAIAAQANLASYLIYGETGVRAYRRILAHAEKRGLATIGDAKCAEGDYMAETARDGYLGAVPFWDTPDREPRDRHESSIRSDAVTVTMAMGSSGMAPFAVAAREWGAGVFVLARPSFKTNSEFDLLRVGTHGEFLWEWIGHQARKFVKGTEGRCGWWNVGVTCGATFPNEMRKLREILPHSWIHVVGFGKQGGTAENAVAAVDGEGRGCLVVSSRAITYAWHRGRFKRRSEEFAEAAGDAARAARDDLNRATERVLEKRKKAQ</sequence>
<evidence type="ECO:0000313" key="10">
    <source>
        <dbReference type="EMBL" id="OHA09584.1"/>
    </source>
</evidence>
<dbReference type="Proteomes" id="UP000178977">
    <property type="component" value="Unassembled WGS sequence"/>
</dbReference>
<feature type="coiled-coil region" evidence="8">
    <location>
        <begin position="333"/>
        <end position="360"/>
    </location>
</feature>
<dbReference type="SUPFAM" id="SSF51366">
    <property type="entry name" value="Ribulose-phoshate binding barrel"/>
    <property type="match status" value="1"/>
</dbReference>
<evidence type="ECO:0000256" key="4">
    <source>
        <dbReference type="ARBA" id="ARBA00022975"/>
    </source>
</evidence>
<dbReference type="GO" id="GO:0004590">
    <property type="term" value="F:orotidine-5'-phosphate decarboxylase activity"/>
    <property type="evidence" value="ECO:0007669"/>
    <property type="project" value="UniProtKB-UniRule"/>
</dbReference>
<name>A0A1G2LDG6_9BACT</name>
<dbReference type="InterPro" id="IPR011060">
    <property type="entry name" value="RibuloseP-bd_barrel"/>
</dbReference>
<comment type="similarity">
    <text evidence="2">Belongs to the OMP decarboxylase family. Type 2 subfamily.</text>
</comment>
<evidence type="ECO:0000256" key="8">
    <source>
        <dbReference type="SAM" id="Coils"/>
    </source>
</evidence>
<dbReference type="GO" id="GO:0006207">
    <property type="term" value="P:'de novo' pyrimidine nucleobase biosynthetic process"/>
    <property type="evidence" value="ECO:0007669"/>
    <property type="project" value="InterPro"/>
</dbReference>
<dbReference type="AlphaFoldDB" id="A0A1G2LDG6"/>
<keyword evidence="5" id="KW-0456">Lyase</keyword>
<dbReference type="InterPro" id="IPR011995">
    <property type="entry name" value="OMPdecase_type-2"/>
</dbReference>
<dbReference type="GO" id="GO:0044205">
    <property type="term" value="P:'de novo' UMP biosynthetic process"/>
    <property type="evidence" value="ECO:0007669"/>
    <property type="project" value="UniProtKB-UniPathway"/>
</dbReference>
<gene>
    <name evidence="10" type="ORF">A3A44_03210</name>
</gene>
<dbReference type="UniPathway" id="UPA00070">
    <property type="reaction ID" value="UER00120"/>
</dbReference>
<comment type="pathway">
    <text evidence="1">Pyrimidine metabolism; UMP biosynthesis via de novo pathway; UMP from orotate: step 2/2.</text>
</comment>
<comment type="caution">
    <text evidence="10">The sequence shown here is derived from an EMBL/GenBank/DDBJ whole genome shotgun (WGS) entry which is preliminary data.</text>
</comment>
<keyword evidence="4" id="KW-0665">Pyrimidine biosynthesis</keyword>
<accession>A0A1G2LDG6</accession>
<evidence type="ECO:0000259" key="9">
    <source>
        <dbReference type="Pfam" id="PF00215"/>
    </source>
</evidence>
<dbReference type="PANTHER" id="PTHR43375:SF1">
    <property type="entry name" value="OROTIDINE 5'-PHOSPHATE DECARBOXYLASE"/>
    <property type="match status" value="1"/>
</dbReference>
<comment type="catalytic activity">
    <reaction evidence="6">
        <text>orotidine 5'-phosphate + H(+) = UMP + CO2</text>
        <dbReference type="Rhea" id="RHEA:11596"/>
        <dbReference type="ChEBI" id="CHEBI:15378"/>
        <dbReference type="ChEBI" id="CHEBI:16526"/>
        <dbReference type="ChEBI" id="CHEBI:57538"/>
        <dbReference type="ChEBI" id="CHEBI:57865"/>
        <dbReference type="EC" id="4.1.1.23"/>
    </reaction>
</comment>
<evidence type="ECO:0000256" key="5">
    <source>
        <dbReference type="ARBA" id="ARBA00023239"/>
    </source>
</evidence>
<feature type="domain" description="Orotidine 5'-phosphate decarboxylase" evidence="9">
    <location>
        <begin position="54"/>
        <end position="319"/>
    </location>
</feature>